<organism evidence="1 2">
    <name type="scientific">Austropuccinia psidii MF-1</name>
    <dbReference type="NCBI Taxonomy" id="1389203"/>
    <lineage>
        <taxon>Eukaryota</taxon>
        <taxon>Fungi</taxon>
        <taxon>Dikarya</taxon>
        <taxon>Basidiomycota</taxon>
        <taxon>Pucciniomycotina</taxon>
        <taxon>Pucciniomycetes</taxon>
        <taxon>Pucciniales</taxon>
        <taxon>Sphaerophragmiaceae</taxon>
        <taxon>Austropuccinia</taxon>
    </lineage>
</organism>
<evidence type="ECO:0000313" key="1">
    <source>
        <dbReference type="EMBL" id="MBW0482688.1"/>
    </source>
</evidence>
<dbReference type="Proteomes" id="UP000765509">
    <property type="component" value="Unassembled WGS sequence"/>
</dbReference>
<name>A0A9Q3CF47_9BASI</name>
<evidence type="ECO:0000313" key="2">
    <source>
        <dbReference type="Proteomes" id="UP000765509"/>
    </source>
</evidence>
<reference evidence="1" key="1">
    <citation type="submission" date="2021-03" db="EMBL/GenBank/DDBJ databases">
        <title>Draft genome sequence of rust myrtle Austropuccinia psidii MF-1, a brazilian biotype.</title>
        <authorList>
            <person name="Quecine M.C."/>
            <person name="Pachon D.M.R."/>
            <person name="Bonatelli M.L."/>
            <person name="Correr F.H."/>
            <person name="Franceschini L.M."/>
            <person name="Leite T.F."/>
            <person name="Margarido G.R.A."/>
            <person name="Almeida C.A."/>
            <person name="Ferrarezi J.A."/>
            <person name="Labate C.A."/>
        </authorList>
    </citation>
    <scope>NUCLEOTIDE SEQUENCE</scope>
    <source>
        <strain evidence="1">MF-1</strain>
    </source>
</reference>
<gene>
    <name evidence="1" type="ORF">O181_022403</name>
</gene>
<dbReference type="OrthoDB" id="3158924at2759"/>
<sequence>MKIPLRLTIHPTSKEFHEMWKRSWDIEAKCIAEAKEYNKKRYDKIHKEPDFRIGDQVLLYTLKFNHMKDPKKMRDSFLGPLTIIRLIGENAVEVMPTE</sequence>
<comment type="caution">
    <text evidence="1">The sequence shown here is derived from an EMBL/GenBank/DDBJ whole genome shotgun (WGS) entry which is preliminary data.</text>
</comment>
<keyword evidence="2" id="KW-1185">Reference proteome</keyword>
<accession>A0A9Q3CF47</accession>
<proteinExistence type="predicted"/>
<dbReference type="EMBL" id="AVOT02006892">
    <property type="protein sequence ID" value="MBW0482688.1"/>
    <property type="molecule type" value="Genomic_DNA"/>
</dbReference>
<protein>
    <submittedName>
        <fullName evidence="1">Uncharacterized protein</fullName>
    </submittedName>
</protein>
<dbReference type="AlphaFoldDB" id="A0A9Q3CF47"/>